<reference evidence="3 4" key="1">
    <citation type="submission" date="2020-08" db="EMBL/GenBank/DDBJ databases">
        <title>Genomic Encyclopedia of Type Strains, Phase IV (KMG-IV): sequencing the most valuable type-strain genomes for metagenomic binning, comparative biology and taxonomic classification.</title>
        <authorList>
            <person name="Goeker M."/>
        </authorList>
    </citation>
    <scope>NUCLEOTIDE SEQUENCE [LARGE SCALE GENOMIC DNA]</scope>
    <source>
        <strain evidence="3 4">DSM 29781</strain>
    </source>
</reference>
<feature type="coiled-coil region" evidence="1">
    <location>
        <begin position="225"/>
        <end position="252"/>
    </location>
</feature>
<accession>A0A7W8M861</accession>
<evidence type="ECO:0008006" key="5">
    <source>
        <dbReference type="Google" id="ProtNLM"/>
    </source>
</evidence>
<evidence type="ECO:0000313" key="3">
    <source>
        <dbReference type="EMBL" id="MBB5270925.1"/>
    </source>
</evidence>
<feature type="coiled-coil region" evidence="1">
    <location>
        <begin position="310"/>
        <end position="337"/>
    </location>
</feature>
<dbReference type="AlphaFoldDB" id="A0A7W8M861"/>
<protein>
    <recommendedName>
        <fullName evidence="5">DUF802 domain-containing protein</fullName>
    </recommendedName>
</protein>
<name>A0A7W8M861_9BURK</name>
<keyword evidence="1" id="KW-0175">Coiled coil</keyword>
<feature type="transmembrane region" description="Helical" evidence="2">
    <location>
        <begin position="107"/>
        <end position="135"/>
    </location>
</feature>
<organism evidence="3 4">
    <name type="scientific">Quisquiliibacterium transsilvanicum</name>
    <dbReference type="NCBI Taxonomy" id="1549638"/>
    <lineage>
        <taxon>Bacteria</taxon>
        <taxon>Pseudomonadati</taxon>
        <taxon>Pseudomonadota</taxon>
        <taxon>Betaproteobacteria</taxon>
        <taxon>Burkholderiales</taxon>
        <taxon>Burkholderiaceae</taxon>
        <taxon>Quisquiliibacterium</taxon>
    </lineage>
</organism>
<comment type="caution">
    <text evidence="3">The sequence shown here is derived from an EMBL/GenBank/DDBJ whole genome shotgun (WGS) entry which is preliminary data.</text>
</comment>
<gene>
    <name evidence="3" type="ORF">HNQ70_000929</name>
</gene>
<keyword evidence="2" id="KW-0472">Membrane</keyword>
<proteinExistence type="predicted"/>
<keyword evidence="2" id="KW-1133">Transmembrane helix</keyword>
<evidence type="ECO:0000256" key="1">
    <source>
        <dbReference type="SAM" id="Coils"/>
    </source>
</evidence>
<evidence type="ECO:0000256" key="2">
    <source>
        <dbReference type="SAM" id="Phobius"/>
    </source>
</evidence>
<dbReference type="EMBL" id="JACHGB010000002">
    <property type="protein sequence ID" value="MBB5270925.1"/>
    <property type="molecule type" value="Genomic_DNA"/>
</dbReference>
<sequence>MNRIAFALAFAIGLLAVAWVGAGFVGASALALAMTVSIAAAYLLGAWELHRFRATTAALTGEISALAQPPQTLDSWLDRLPLSLRQAVRLRIEGERAALPGPALTPYLIGLLVMLGMLGTFLGLIVTFKGAMFAVEGSADLQAVRSALAAPIRGLGLAFGTSVAGVAASAALGLMSALSRRERMDAGRLLDAAIATVLRPFSGTRQREETLGAFRAQAQALPALVDRVDALLDGLERRGQELDRQLLERQEQFHREACAAYTGLAGSVGSALRESLAAAAQRGDESLRQAGERLLPVVEAAMTGIAQESRQLHERQVEATRTQLQALSTELGAAERQRQEAWTESLEATVAALRDEWNRLGARTQASHEASASALERTAQAGAAALQQSAQAIAERGNEQTGRMLAELGALLAASEELVRARTATEAQWTQAHQERVDAMTGMLRTELGALRDDEAARGQAAAQRAQDLQAAMAARMEAFQSAMAGQLGELQSAAAGGLSGLQSTVTGGLESMQSTVAGRLEAMQSTVAGRLEAMQSAAAGQLEALRSTSSGRLEELQSATLGRLAELQSLTAERLEALNSSATNRLGALESAAAGHLASLGATLEAPMTRLIETASEAPRAAAEVIAQLRQEMSRLAERDTRGMEQQASLVGETAALVDGLRQATQAQREAIESLVSSAATMLDEAGARFSRVIDAQAGSAAEAADRIAVGAAELASLGEAFGRGVELFGAGNQRLVEGLERVESAIGRSIARSDEQLEYYVAQAREVIELSIGAQQGILEDLRRLRDPQGAAAGDAA</sequence>
<keyword evidence="4" id="KW-1185">Reference proteome</keyword>
<dbReference type="Gene3D" id="1.20.5.1230">
    <property type="entry name" value="Apolipoprotein A-I"/>
    <property type="match status" value="1"/>
</dbReference>
<dbReference type="SUPFAM" id="SSF58113">
    <property type="entry name" value="Apolipoprotein A-I"/>
    <property type="match status" value="1"/>
</dbReference>
<evidence type="ECO:0000313" key="4">
    <source>
        <dbReference type="Proteomes" id="UP000532440"/>
    </source>
</evidence>
<dbReference type="RefSeq" id="WP_183964733.1">
    <property type="nucleotide sequence ID" value="NZ_BAABEW010000010.1"/>
</dbReference>
<keyword evidence="2" id="KW-0812">Transmembrane</keyword>
<dbReference type="Proteomes" id="UP000532440">
    <property type="component" value="Unassembled WGS sequence"/>
</dbReference>
<feature type="transmembrane region" description="Helical" evidence="2">
    <location>
        <begin position="155"/>
        <end position="178"/>
    </location>
</feature>